<evidence type="ECO:0000256" key="1">
    <source>
        <dbReference type="ARBA" id="ARBA00008419"/>
    </source>
</evidence>
<keyword evidence="2" id="KW-0560">Oxidoreductase</keyword>
<dbReference type="InterPro" id="IPR006183">
    <property type="entry name" value="Pgluconate_DH"/>
</dbReference>
<reference evidence="5 6" key="1">
    <citation type="submission" date="2024-03" db="EMBL/GenBank/DDBJ databases">
        <title>The Genome Sequence of Enterococcus sp. DIV2402.</title>
        <authorList>
            <consortium name="The Broad Institute Genomics Platform"/>
            <consortium name="The Broad Institute Microbial Omics Core"/>
            <consortium name="The Broad Institute Genomic Center for Infectious Diseases"/>
            <person name="Earl A."/>
            <person name="Manson A."/>
            <person name="Gilmore M."/>
            <person name="Schwartman J."/>
            <person name="Shea T."/>
            <person name="Abouelleil A."/>
            <person name="Cao P."/>
            <person name="Chapman S."/>
            <person name="Cusick C."/>
            <person name="Young S."/>
            <person name="Neafsey D."/>
            <person name="Nusbaum C."/>
            <person name="Birren B."/>
        </authorList>
    </citation>
    <scope>NUCLEOTIDE SEQUENCE [LARGE SCALE GENOMIC DNA]</scope>
    <source>
        <strain evidence="5 6">DIV2402</strain>
    </source>
</reference>
<dbReference type="Gene3D" id="3.40.50.720">
    <property type="entry name" value="NAD(P)-binding Rossmann-like Domain"/>
    <property type="match status" value="1"/>
</dbReference>
<sequence length="300" mass="32956">MEAINEIGMIGLGKMGLGLTQNMMRNGIRVIGYDKASTIEMEGEFKQVGSLSEVVAALSGKRIIWLMVPAGEVTRQVVSELGELLSEGDIIIDGGNSFFKDSVENYEYLAMKGISFLDCGSSGGMSGALNGGNFMIGGNKETFDFVEKLFEKISCQNGYLYTGKSGSGHYLKMIHNGIEYAMMAAIGEGFDLLEHSEYDFDNEKVARLWNNGSVIRSWLIELAEEAFKKDPKLDKVKGIMYSSGEGKWTVDEALQKQVAIPVITMSLMMRYRSLEDDTFTGKVVSSLRNGFGGHAMKTIE</sequence>
<evidence type="ECO:0000313" key="5">
    <source>
        <dbReference type="EMBL" id="WYJ78270.1"/>
    </source>
</evidence>
<protein>
    <submittedName>
        <fullName evidence="5">6-phosphogluconate dehydrogenase (Decarboxylating)</fullName>
    </submittedName>
</protein>
<dbReference type="InterPro" id="IPR013328">
    <property type="entry name" value="6PGD_dom2"/>
</dbReference>
<dbReference type="InterPro" id="IPR004849">
    <property type="entry name" value="6DGDH_YqeC"/>
</dbReference>
<dbReference type="SUPFAM" id="SSF48179">
    <property type="entry name" value="6-phosphogluconate dehydrogenase C-terminal domain-like"/>
    <property type="match status" value="1"/>
</dbReference>
<gene>
    <name evidence="5" type="ORF">DOK78_002927</name>
</gene>
<dbReference type="PRINTS" id="PR00076">
    <property type="entry name" value="6PGDHDRGNASE"/>
</dbReference>
<evidence type="ECO:0000259" key="4">
    <source>
        <dbReference type="SMART" id="SM01350"/>
    </source>
</evidence>
<dbReference type="NCBIfam" id="TIGR00872">
    <property type="entry name" value="gnd_rel"/>
    <property type="match status" value="1"/>
</dbReference>
<keyword evidence="6" id="KW-1185">Reference proteome</keyword>
<dbReference type="NCBIfam" id="NF007161">
    <property type="entry name" value="PRK09599.1"/>
    <property type="match status" value="1"/>
</dbReference>
<feature type="domain" description="6-phosphogluconate dehydrogenase C-terminal" evidence="4">
    <location>
        <begin position="168"/>
        <end position="295"/>
    </location>
</feature>
<dbReference type="RefSeq" id="WP_207941577.1">
    <property type="nucleotide sequence ID" value="NZ_CP147251.1"/>
</dbReference>
<dbReference type="SUPFAM" id="SSF51735">
    <property type="entry name" value="NAD(P)-binding Rossmann-fold domains"/>
    <property type="match status" value="1"/>
</dbReference>
<dbReference type="InterPro" id="IPR008927">
    <property type="entry name" value="6-PGluconate_DH-like_C_sf"/>
</dbReference>
<evidence type="ECO:0000313" key="6">
    <source>
        <dbReference type="Proteomes" id="UP000664701"/>
    </source>
</evidence>
<dbReference type="EMBL" id="CP147251">
    <property type="protein sequence ID" value="WYJ78270.1"/>
    <property type="molecule type" value="Genomic_DNA"/>
</dbReference>
<dbReference type="InterPro" id="IPR006114">
    <property type="entry name" value="6PGDH_C"/>
</dbReference>
<name>A0ABZ2SR76_9ENTE</name>
<proteinExistence type="inferred from homology"/>
<dbReference type="InterPro" id="IPR036291">
    <property type="entry name" value="NAD(P)-bd_dom_sf"/>
</dbReference>
<evidence type="ECO:0000256" key="3">
    <source>
        <dbReference type="ARBA" id="ARBA00023064"/>
    </source>
</evidence>
<evidence type="ECO:0000256" key="2">
    <source>
        <dbReference type="ARBA" id="ARBA00023002"/>
    </source>
</evidence>
<dbReference type="Gene3D" id="1.10.1040.10">
    <property type="entry name" value="N-(1-d-carboxylethyl)-l-norvaline Dehydrogenase, domain 2"/>
    <property type="match status" value="1"/>
</dbReference>
<dbReference type="Pfam" id="PF00393">
    <property type="entry name" value="6PGD"/>
    <property type="match status" value="1"/>
</dbReference>
<accession>A0ABZ2SR76</accession>
<keyword evidence="3" id="KW-0311">Gluconate utilization</keyword>
<dbReference type="InterPro" id="IPR006115">
    <property type="entry name" value="6PGDH_NADP-bd"/>
</dbReference>
<dbReference type="Proteomes" id="UP000664701">
    <property type="component" value="Chromosome"/>
</dbReference>
<dbReference type="SMART" id="SM01350">
    <property type="entry name" value="6PGD"/>
    <property type="match status" value="1"/>
</dbReference>
<dbReference type="PANTHER" id="PTHR11811">
    <property type="entry name" value="6-PHOSPHOGLUCONATE DEHYDROGENASE"/>
    <property type="match status" value="1"/>
</dbReference>
<organism evidence="5 6">
    <name type="scientific">Candidatus Enterococcus lowellii</name>
    <dbReference type="NCBI Taxonomy" id="2230877"/>
    <lineage>
        <taxon>Bacteria</taxon>
        <taxon>Bacillati</taxon>
        <taxon>Bacillota</taxon>
        <taxon>Bacilli</taxon>
        <taxon>Lactobacillales</taxon>
        <taxon>Enterococcaceae</taxon>
        <taxon>Enterococcus</taxon>
    </lineage>
</organism>
<dbReference type="Pfam" id="PF03446">
    <property type="entry name" value="NAD_binding_2"/>
    <property type="match status" value="1"/>
</dbReference>
<comment type="similarity">
    <text evidence="1">Belongs to the 6-phosphogluconate dehydrogenase family.</text>
</comment>